<evidence type="ECO:0000313" key="2">
    <source>
        <dbReference type="Proteomes" id="UP000638263"/>
    </source>
</evidence>
<protein>
    <submittedName>
        <fullName evidence="1">Uncharacterized protein</fullName>
    </submittedName>
</protein>
<keyword evidence="2" id="KW-1185">Reference proteome</keyword>
<dbReference type="SUPFAM" id="SSF51735">
    <property type="entry name" value="NAD(P)-binding Rossmann-fold domains"/>
    <property type="match status" value="1"/>
</dbReference>
<sequence length="270" mass="28231">MSQFWFRAPSIRAAMARVSARPIAGRYSGRPVVDPSLGAVTAAAVTALWSTVPGTGPASTPGEREKLVVDRDTFAASPVVTGYETRAWADLVLRAFARETNLLLPGTRFLLLGTGPVADALAGALTRIGGRLEIAGRNSIELVDLARRHGVPVRPLGEPQSIPVGIDVVVVTGSDHPPFDPGAAVAAQRPLIVVDAARPEHSGVVLPAERGATVRDLTELAGPRACFVVQAPTPDALDTATAELRALYTVLLATVGYVRAEAELAEVLTT</sequence>
<organism evidence="1 2">
    <name type="scientific">Nocardia jinanensis</name>
    <dbReference type="NCBI Taxonomy" id="382504"/>
    <lineage>
        <taxon>Bacteria</taxon>
        <taxon>Bacillati</taxon>
        <taxon>Actinomycetota</taxon>
        <taxon>Actinomycetes</taxon>
        <taxon>Mycobacteriales</taxon>
        <taxon>Nocardiaceae</taxon>
        <taxon>Nocardia</taxon>
    </lineage>
</organism>
<reference evidence="1" key="1">
    <citation type="journal article" date="2014" name="Int. J. Syst. Evol. Microbiol.">
        <title>Complete genome sequence of Corynebacterium casei LMG S-19264T (=DSM 44701T), isolated from a smear-ripened cheese.</title>
        <authorList>
            <consortium name="US DOE Joint Genome Institute (JGI-PGF)"/>
            <person name="Walter F."/>
            <person name="Albersmeier A."/>
            <person name="Kalinowski J."/>
            <person name="Ruckert C."/>
        </authorList>
    </citation>
    <scope>NUCLEOTIDE SEQUENCE</scope>
    <source>
        <strain evidence="1">CGMCC 4.3508</strain>
    </source>
</reference>
<dbReference type="InterPro" id="IPR036291">
    <property type="entry name" value="NAD(P)-bd_dom_sf"/>
</dbReference>
<dbReference type="Gene3D" id="3.40.50.720">
    <property type="entry name" value="NAD(P)-binding Rossmann-like Domain"/>
    <property type="match status" value="1"/>
</dbReference>
<accession>A0A917VK67</accession>
<reference evidence="1" key="2">
    <citation type="submission" date="2020-09" db="EMBL/GenBank/DDBJ databases">
        <authorList>
            <person name="Sun Q."/>
            <person name="Zhou Y."/>
        </authorList>
    </citation>
    <scope>NUCLEOTIDE SEQUENCE</scope>
    <source>
        <strain evidence="1">CGMCC 4.3508</strain>
    </source>
</reference>
<dbReference type="AlphaFoldDB" id="A0A917VK67"/>
<dbReference type="RefSeq" id="WP_189093953.1">
    <property type="nucleotide sequence ID" value="NZ_BMMH01000001.1"/>
</dbReference>
<proteinExistence type="predicted"/>
<evidence type="ECO:0000313" key="1">
    <source>
        <dbReference type="EMBL" id="GGK89907.1"/>
    </source>
</evidence>
<gene>
    <name evidence="1" type="ORF">GCM10011588_00210</name>
</gene>
<name>A0A917VK67_9NOCA</name>
<dbReference type="EMBL" id="BMMH01000001">
    <property type="protein sequence ID" value="GGK89907.1"/>
    <property type="molecule type" value="Genomic_DNA"/>
</dbReference>
<comment type="caution">
    <text evidence="1">The sequence shown here is derived from an EMBL/GenBank/DDBJ whole genome shotgun (WGS) entry which is preliminary data.</text>
</comment>
<dbReference type="Proteomes" id="UP000638263">
    <property type="component" value="Unassembled WGS sequence"/>
</dbReference>